<feature type="compositionally biased region" description="Polar residues" evidence="10">
    <location>
        <begin position="94"/>
        <end position="104"/>
    </location>
</feature>
<dbReference type="GO" id="GO:0005524">
    <property type="term" value="F:ATP binding"/>
    <property type="evidence" value="ECO:0007669"/>
    <property type="project" value="UniProtKB-KW"/>
</dbReference>
<evidence type="ECO:0000256" key="3">
    <source>
        <dbReference type="ARBA" id="ARBA00022527"/>
    </source>
</evidence>
<dbReference type="Gene3D" id="3.30.200.20">
    <property type="entry name" value="Phosphorylase Kinase, domain 1"/>
    <property type="match status" value="1"/>
</dbReference>
<dbReference type="EMBL" id="CP118375">
    <property type="protein sequence ID" value="WFD41551.1"/>
    <property type="molecule type" value="Genomic_DNA"/>
</dbReference>
<accession>A0AAF0JIB8</accession>
<evidence type="ECO:0000313" key="12">
    <source>
        <dbReference type="EMBL" id="WFD41551.1"/>
    </source>
</evidence>
<feature type="compositionally biased region" description="Basic and acidic residues" evidence="10">
    <location>
        <begin position="169"/>
        <end position="188"/>
    </location>
</feature>
<evidence type="ECO:0000313" key="13">
    <source>
        <dbReference type="Proteomes" id="UP001214628"/>
    </source>
</evidence>
<dbReference type="GO" id="GO:0004674">
    <property type="term" value="F:protein serine/threonine kinase activity"/>
    <property type="evidence" value="ECO:0007669"/>
    <property type="project" value="UniProtKB-KW"/>
</dbReference>
<keyword evidence="13" id="KW-1185">Reference proteome</keyword>
<dbReference type="InterPro" id="IPR011009">
    <property type="entry name" value="Kinase-like_dom_sf"/>
</dbReference>
<evidence type="ECO:0000256" key="4">
    <source>
        <dbReference type="ARBA" id="ARBA00022679"/>
    </source>
</evidence>
<comment type="catalytic activity">
    <reaction evidence="9">
        <text>L-seryl-[protein] + ATP = O-phospho-L-seryl-[protein] + ADP + H(+)</text>
        <dbReference type="Rhea" id="RHEA:17989"/>
        <dbReference type="Rhea" id="RHEA-COMP:9863"/>
        <dbReference type="Rhea" id="RHEA-COMP:11604"/>
        <dbReference type="ChEBI" id="CHEBI:15378"/>
        <dbReference type="ChEBI" id="CHEBI:29999"/>
        <dbReference type="ChEBI" id="CHEBI:30616"/>
        <dbReference type="ChEBI" id="CHEBI:83421"/>
        <dbReference type="ChEBI" id="CHEBI:456216"/>
        <dbReference type="EC" id="2.7.11.1"/>
    </reaction>
</comment>
<feature type="compositionally biased region" description="Low complexity" evidence="10">
    <location>
        <begin position="125"/>
        <end position="146"/>
    </location>
</feature>
<feature type="compositionally biased region" description="Polar residues" evidence="10">
    <location>
        <begin position="34"/>
        <end position="43"/>
    </location>
</feature>
<evidence type="ECO:0000256" key="10">
    <source>
        <dbReference type="SAM" id="MobiDB-lite"/>
    </source>
</evidence>
<keyword evidence="5" id="KW-0547">Nucleotide-binding</keyword>
<dbReference type="SMART" id="SM00220">
    <property type="entry name" value="S_TKc"/>
    <property type="match status" value="1"/>
</dbReference>
<dbReference type="InterPro" id="IPR008271">
    <property type="entry name" value="Ser/Thr_kinase_AS"/>
</dbReference>
<protein>
    <recommendedName>
        <fullName evidence="2">non-specific serine/threonine protein kinase</fullName>
        <ecNumber evidence="2">2.7.11.1</ecNumber>
    </recommendedName>
</protein>
<dbReference type="PROSITE" id="PS50011">
    <property type="entry name" value="PROTEIN_KINASE_DOM"/>
    <property type="match status" value="1"/>
</dbReference>
<evidence type="ECO:0000256" key="7">
    <source>
        <dbReference type="ARBA" id="ARBA00022840"/>
    </source>
</evidence>
<dbReference type="CDD" id="cd05574">
    <property type="entry name" value="STKc_phototropin_like"/>
    <property type="match status" value="1"/>
</dbReference>
<keyword evidence="6 12" id="KW-0418">Kinase</keyword>
<comment type="similarity">
    <text evidence="1">Belongs to the protein kinase superfamily. AGC Ser/Thr protein kinase family.</text>
</comment>
<dbReference type="PROSITE" id="PS00108">
    <property type="entry name" value="PROTEIN_KINASE_ST"/>
    <property type="match status" value="1"/>
</dbReference>
<feature type="domain" description="Protein kinase" evidence="11">
    <location>
        <begin position="369"/>
        <end position="654"/>
    </location>
</feature>
<dbReference type="EC" id="2.7.11.1" evidence="2"/>
<name>A0AAF0JIB8_9BASI</name>
<evidence type="ECO:0000259" key="11">
    <source>
        <dbReference type="PROSITE" id="PS50011"/>
    </source>
</evidence>
<organism evidence="12 13">
    <name type="scientific">Malassezia psittaci</name>
    <dbReference type="NCBI Taxonomy" id="1821823"/>
    <lineage>
        <taxon>Eukaryota</taxon>
        <taxon>Fungi</taxon>
        <taxon>Dikarya</taxon>
        <taxon>Basidiomycota</taxon>
        <taxon>Ustilaginomycotina</taxon>
        <taxon>Malasseziomycetes</taxon>
        <taxon>Malasseziales</taxon>
        <taxon>Malasseziaceae</taxon>
        <taxon>Malassezia</taxon>
    </lineage>
</organism>
<proteinExistence type="inferred from homology"/>
<sequence>MDMATAASSPGSPDQSRQQRWLQKFRTGPRRKSSMMNLGQSAPPSCVASPSLGGNSFGSPLLDNDSATTSLPHERTMSSWSLGEDPSRSDIHSIRSSTPAQTHPHQMPSPPLRGGAPPRRVLYMAPSASTSSSLSSAQSSLAQATPPFSLGDGSSDAFQPFAAPSHLPTPEDRTDSRRGRNSRADLTRWIRRVSSAPDTKSLFHAQRRSPIPDQNLTSAKHHEKASEVLPVFAPAFATDSTLLPAVNGSGKGVTASVLDAVPEQTSTPSAGVLQENMPENTSPVRRTKILPALRNSRHLPPEPARARGFSRLFKSKSSGALRNVADKQRTDIPPVPPLRETQPRAAPVLMPVSASRLKKVQSAVSAQDFQHIKLLGKGDVGRVYLVQEKQSKHLYAMKVLSKSEMVKRNKIKRVLAEQAILVGSNHPFIVPLYHTFQSRDYLYLCMEYCMGGEFFRTLQSRPGRCLAEEDAKFYAAEVVAALEYLHLMGFIYRDLKPENILLHQSGHLMLSDFDLSAKSIQQGGAAPVMFQAGPRAMPLVDTRSCTADLRTNSFVGTEEYIAPEVIKGCGHTSAVDWWTLGILIYEMIFATTPFKGTTRNATFANVLRKEVTFKDGVPISSYGKAFIRKLLIKDENKRLGSQLGAGEVKQHRWFANLSWGLLRNMKPPIVPGKVDVDQLVRDAVENPVRQLEWENQAVLETQDASLPEDAREPFHAFSNVSIQR</sequence>
<reference evidence="12" key="1">
    <citation type="submission" date="2023-02" db="EMBL/GenBank/DDBJ databases">
        <title>Mating type loci evolution in Malassezia.</title>
        <authorList>
            <person name="Coelho M.A."/>
        </authorList>
    </citation>
    <scope>NUCLEOTIDE SEQUENCE</scope>
    <source>
        <strain evidence="12">CBS 14136</strain>
    </source>
</reference>
<keyword evidence="3 12" id="KW-0723">Serine/threonine-protein kinase</keyword>
<feature type="region of interest" description="Disordered" evidence="10">
    <location>
        <begin position="1"/>
        <end position="191"/>
    </location>
</feature>
<comment type="catalytic activity">
    <reaction evidence="8">
        <text>L-threonyl-[protein] + ATP = O-phospho-L-threonyl-[protein] + ADP + H(+)</text>
        <dbReference type="Rhea" id="RHEA:46608"/>
        <dbReference type="Rhea" id="RHEA-COMP:11060"/>
        <dbReference type="Rhea" id="RHEA-COMP:11605"/>
        <dbReference type="ChEBI" id="CHEBI:15378"/>
        <dbReference type="ChEBI" id="CHEBI:30013"/>
        <dbReference type="ChEBI" id="CHEBI:30616"/>
        <dbReference type="ChEBI" id="CHEBI:61977"/>
        <dbReference type="ChEBI" id="CHEBI:456216"/>
        <dbReference type="EC" id="2.7.11.1"/>
    </reaction>
</comment>
<evidence type="ECO:0000256" key="5">
    <source>
        <dbReference type="ARBA" id="ARBA00022741"/>
    </source>
</evidence>
<dbReference type="FunFam" id="3.30.200.20:FF:000042">
    <property type="entry name" value="Aurora kinase A"/>
    <property type="match status" value="1"/>
</dbReference>
<dbReference type="SUPFAM" id="SSF56112">
    <property type="entry name" value="Protein kinase-like (PK-like)"/>
    <property type="match status" value="1"/>
</dbReference>
<dbReference type="AlphaFoldDB" id="A0AAF0JIB8"/>
<dbReference type="Proteomes" id="UP001214628">
    <property type="component" value="Chromosome 1"/>
</dbReference>
<feature type="compositionally biased region" description="Polar residues" evidence="10">
    <location>
        <begin position="1"/>
        <end position="21"/>
    </location>
</feature>
<evidence type="ECO:0000256" key="1">
    <source>
        <dbReference type="ARBA" id="ARBA00009903"/>
    </source>
</evidence>
<dbReference type="InterPro" id="IPR000719">
    <property type="entry name" value="Prot_kinase_dom"/>
</dbReference>
<evidence type="ECO:0000256" key="9">
    <source>
        <dbReference type="ARBA" id="ARBA00048679"/>
    </source>
</evidence>
<keyword evidence="7" id="KW-0067">ATP-binding</keyword>
<dbReference type="FunFam" id="1.10.510.10:FF:000121">
    <property type="entry name" value="Serine/threonine-protein kinase nrc-2"/>
    <property type="match status" value="1"/>
</dbReference>
<dbReference type="Gene3D" id="1.10.510.10">
    <property type="entry name" value="Transferase(Phosphotransferase) domain 1"/>
    <property type="match status" value="1"/>
</dbReference>
<gene>
    <name evidence="12" type="primary">NRC2</name>
    <name evidence="12" type="ORF">MPSI1_000182</name>
</gene>
<dbReference type="Pfam" id="PF00069">
    <property type="entry name" value="Pkinase"/>
    <property type="match status" value="1"/>
</dbReference>
<feature type="compositionally biased region" description="Polar residues" evidence="10">
    <location>
        <begin position="65"/>
        <end position="81"/>
    </location>
</feature>
<dbReference type="PANTHER" id="PTHR45637">
    <property type="entry name" value="FLIPPASE KINASE 1-RELATED"/>
    <property type="match status" value="1"/>
</dbReference>
<evidence type="ECO:0000256" key="8">
    <source>
        <dbReference type="ARBA" id="ARBA00047899"/>
    </source>
</evidence>
<evidence type="ECO:0000256" key="6">
    <source>
        <dbReference type="ARBA" id="ARBA00022777"/>
    </source>
</evidence>
<keyword evidence="4" id="KW-0808">Transferase</keyword>
<evidence type="ECO:0000256" key="2">
    <source>
        <dbReference type="ARBA" id="ARBA00012513"/>
    </source>
</evidence>